<protein>
    <recommendedName>
        <fullName evidence="1">RNase H type-1 domain-containing protein</fullName>
    </recommendedName>
</protein>
<accession>A0AAE0A3B5</accession>
<dbReference type="InterPro" id="IPR012337">
    <property type="entry name" value="RNaseH-like_sf"/>
</dbReference>
<dbReference type="PANTHER" id="PTHR47723">
    <property type="entry name" value="OS05G0353850 PROTEIN"/>
    <property type="match status" value="1"/>
</dbReference>
<comment type="caution">
    <text evidence="2">The sequence shown here is derived from an EMBL/GenBank/DDBJ whole genome shotgun (WGS) entry which is preliminary data.</text>
</comment>
<keyword evidence="3" id="KW-1185">Reference proteome</keyword>
<name>A0AAE0A3B5_9ROSI</name>
<dbReference type="Gene3D" id="3.30.420.10">
    <property type="entry name" value="Ribonuclease H-like superfamily/Ribonuclease H"/>
    <property type="match status" value="1"/>
</dbReference>
<feature type="domain" description="RNase H type-1" evidence="1">
    <location>
        <begin position="122"/>
        <end position="245"/>
    </location>
</feature>
<dbReference type="PANTHER" id="PTHR47723:SF22">
    <property type="entry name" value="RNASE H TYPE-1 DOMAIN-CONTAINING PROTEIN"/>
    <property type="match status" value="1"/>
</dbReference>
<proteinExistence type="predicted"/>
<dbReference type="SUPFAM" id="SSF53098">
    <property type="entry name" value="Ribonuclease H-like"/>
    <property type="match status" value="1"/>
</dbReference>
<dbReference type="InterPro" id="IPR053151">
    <property type="entry name" value="RNase_H-like"/>
</dbReference>
<evidence type="ECO:0000259" key="1">
    <source>
        <dbReference type="Pfam" id="PF13456"/>
    </source>
</evidence>
<dbReference type="GO" id="GO:0003676">
    <property type="term" value="F:nucleic acid binding"/>
    <property type="evidence" value="ECO:0007669"/>
    <property type="project" value="InterPro"/>
</dbReference>
<dbReference type="GO" id="GO:0004523">
    <property type="term" value="F:RNA-DNA hybrid ribonuclease activity"/>
    <property type="evidence" value="ECO:0007669"/>
    <property type="project" value="InterPro"/>
</dbReference>
<dbReference type="EMBL" id="JANJYJ010000007">
    <property type="protein sequence ID" value="KAK3200010.1"/>
    <property type="molecule type" value="Genomic_DNA"/>
</dbReference>
<sequence length="259" mass="28834">MFKIYTVMSCMDEIYGCCPDAKYGRVWSTLFNAVVWTIWEARNKVVFRNEPVEIDFFVDLVRFRVAWWFKHHGRGSTVPITILIENVGIACIDIKSVNSFKAADSVNKKVWSPPEKGALKFNVDGAATKGPNRAGIGGVLCNFKVVVLCSFSDYVGPCDASTVEMMAIHKACSLCVARGVFIGKKIDFISDSREAVSRVNNEGLGNFNQLHLIYDIRSMLGLLGKASLSFNPRVTNHEADLMAKQGLSSDREIVVWHDV</sequence>
<evidence type="ECO:0000313" key="2">
    <source>
        <dbReference type="EMBL" id="KAK3200010.1"/>
    </source>
</evidence>
<evidence type="ECO:0000313" key="3">
    <source>
        <dbReference type="Proteomes" id="UP001281410"/>
    </source>
</evidence>
<dbReference type="InterPro" id="IPR036397">
    <property type="entry name" value="RNaseH_sf"/>
</dbReference>
<reference evidence="2" key="1">
    <citation type="journal article" date="2023" name="Plant J.">
        <title>Genome sequences and population genomics provide insights into the demographic history, inbreeding, and mutation load of two 'living fossil' tree species of Dipteronia.</title>
        <authorList>
            <person name="Feng Y."/>
            <person name="Comes H.P."/>
            <person name="Chen J."/>
            <person name="Zhu S."/>
            <person name="Lu R."/>
            <person name="Zhang X."/>
            <person name="Li P."/>
            <person name="Qiu J."/>
            <person name="Olsen K.M."/>
            <person name="Qiu Y."/>
        </authorList>
    </citation>
    <scope>NUCLEOTIDE SEQUENCE</scope>
    <source>
        <strain evidence="2">NBL</strain>
    </source>
</reference>
<dbReference type="InterPro" id="IPR002156">
    <property type="entry name" value="RNaseH_domain"/>
</dbReference>
<dbReference type="CDD" id="cd06222">
    <property type="entry name" value="RNase_H_like"/>
    <property type="match status" value="1"/>
</dbReference>
<organism evidence="2 3">
    <name type="scientific">Dipteronia sinensis</name>
    <dbReference type="NCBI Taxonomy" id="43782"/>
    <lineage>
        <taxon>Eukaryota</taxon>
        <taxon>Viridiplantae</taxon>
        <taxon>Streptophyta</taxon>
        <taxon>Embryophyta</taxon>
        <taxon>Tracheophyta</taxon>
        <taxon>Spermatophyta</taxon>
        <taxon>Magnoliopsida</taxon>
        <taxon>eudicotyledons</taxon>
        <taxon>Gunneridae</taxon>
        <taxon>Pentapetalae</taxon>
        <taxon>rosids</taxon>
        <taxon>malvids</taxon>
        <taxon>Sapindales</taxon>
        <taxon>Sapindaceae</taxon>
        <taxon>Hippocastanoideae</taxon>
        <taxon>Acereae</taxon>
        <taxon>Dipteronia</taxon>
    </lineage>
</organism>
<dbReference type="Pfam" id="PF13456">
    <property type="entry name" value="RVT_3"/>
    <property type="match status" value="1"/>
</dbReference>
<gene>
    <name evidence="2" type="ORF">Dsin_023425</name>
</gene>
<dbReference type="Proteomes" id="UP001281410">
    <property type="component" value="Unassembled WGS sequence"/>
</dbReference>
<dbReference type="InterPro" id="IPR044730">
    <property type="entry name" value="RNase_H-like_dom_plant"/>
</dbReference>
<dbReference type="AlphaFoldDB" id="A0AAE0A3B5"/>